<dbReference type="Pfam" id="PF06792">
    <property type="entry name" value="UPF0261"/>
    <property type="match status" value="1"/>
</dbReference>
<dbReference type="CDD" id="cd15488">
    <property type="entry name" value="Tm-1-like"/>
    <property type="match status" value="1"/>
</dbReference>
<dbReference type="HAMAP" id="MF_00677">
    <property type="entry name" value="UPF0261"/>
    <property type="match status" value="1"/>
</dbReference>
<dbReference type="Proteomes" id="UP001309705">
    <property type="component" value="Unassembled WGS sequence"/>
</dbReference>
<evidence type="ECO:0000256" key="1">
    <source>
        <dbReference type="HAMAP-Rule" id="MF_00677"/>
    </source>
</evidence>
<dbReference type="EMBL" id="JAYWTM010000001">
    <property type="protein sequence ID" value="MEC5341575.1"/>
    <property type="molecule type" value="Genomic_DNA"/>
</dbReference>
<evidence type="ECO:0000313" key="5">
    <source>
        <dbReference type="Proteomes" id="UP001309705"/>
    </source>
</evidence>
<feature type="domain" description="UPF0261" evidence="2">
    <location>
        <begin position="7"/>
        <end position="176"/>
    </location>
</feature>
<name>A0ABU6JLY0_9GAMM</name>
<dbReference type="NCBIfam" id="NF002674">
    <property type="entry name" value="PRK02399.1-2"/>
    <property type="match status" value="1"/>
</dbReference>
<dbReference type="RefSeq" id="WP_327616743.1">
    <property type="nucleotide sequence ID" value="NZ_JAYWTM010000001.1"/>
</dbReference>
<dbReference type="NCBIfam" id="NF002673">
    <property type="entry name" value="PRK02399.1-1"/>
    <property type="match status" value="1"/>
</dbReference>
<reference evidence="4 5" key="1">
    <citation type="journal article" date="2017" name="Int. J. Syst. Evol. Microbiol.">
        <title>Brenneria populi subsp. brevivirga subsp. nov. isolated from symptomatic bark of Populus x euramericana canker, and description of Brenneria populi subsp. populi subsp. nov.</title>
        <authorList>
            <person name="Zheng M.H."/>
            <person name="Piao C.G."/>
            <person name="Xue H."/>
            <person name="Guo M.W."/>
            <person name="Li Y."/>
        </authorList>
    </citation>
    <scope>NUCLEOTIDE SEQUENCE [LARGE SCALE GENOMIC DNA]</scope>
    <source>
        <strain evidence="4 5">D9-5</strain>
    </source>
</reference>
<protein>
    <recommendedName>
        <fullName evidence="1">UPF0261 protein VSX58_02950</fullName>
    </recommendedName>
</protein>
<accession>A0ABU6JLY0</accession>
<keyword evidence="5" id="KW-1185">Reference proteome</keyword>
<dbReference type="PIRSF" id="PIRSF033271">
    <property type="entry name" value="UCP033271"/>
    <property type="match status" value="1"/>
</dbReference>
<comment type="caution">
    <text evidence="4">The sequence shown here is derived from an EMBL/GenBank/DDBJ whole genome shotgun (WGS) entry which is preliminary data.</text>
</comment>
<dbReference type="InterPro" id="IPR008322">
    <property type="entry name" value="UPF0261"/>
</dbReference>
<evidence type="ECO:0000259" key="2">
    <source>
        <dbReference type="Pfam" id="PF06792"/>
    </source>
</evidence>
<dbReference type="PANTHER" id="PTHR31862">
    <property type="entry name" value="UPF0261 DOMAIN PROTEIN (AFU_ORTHOLOGUE AFUA_1G10120)"/>
    <property type="match status" value="1"/>
</dbReference>
<dbReference type="Gene3D" id="3.40.50.12030">
    <property type="entry name" value="Uncharacterised protein family UPF0261, NC domain"/>
    <property type="match status" value="1"/>
</dbReference>
<organism evidence="4 5">
    <name type="scientific">Brenneria populi</name>
    <dbReference type="NCBI Taxonomy" id="1505588"/>
    <lineage>
        <taxon>Bacteria</taxon>
        <taxon>Pseudomonadati</taxon>
        <taxon>Pseudomonadota</taxon>
        <taxon>Gammaproteobacteria</taxon>
        <taxon>Enterobacterales</taxon>
        <taxon>Pectobacteriaceae</taxon>
        <taxon>Brenneria</taxon>
    </lineage>
</organism>
<feature type="domain" description="UPF0261" evidence="3">
    <location>
        <begin position="187"/>
        <end position="401"/>
    </location>
</feature>
<dbReference type="Gene3D" id="3.40.50.12020">
    <property type="entry name" value="Uncharacterised protein family UPF0261, NN domain"/>
    <property type="match status" value="1"/>
</dbReference>
<comment type="similarity">
    <text evidence="1">Belongs to the UPF0261 family.</text>
</comment>
<dbReference type="InterPro" id="IPR051353">
    <property type="entry name" value="Tobamovirus_resist_UPF0261"/>
</dbReference>
<dbReference type="PANTHER" id="PTHR31862:SF1">
    <property type="entry name" value="UPF0261 DOMAIN PROTEIN (AFU_ORTHOLOGUE AFUA_1G10120)"/>
    <property type="match status" value="1"/>
</dbReference>
<dbReference type="InterPro" id="IPR056778">
    <property type="entry name" value="UPF0261_C"/>
</dbReference>
<evidence type="ECO:0000259" key="3">
    <source>
        <dbReference type="Pfam" id="PF23189"/>
    </source>
</evidence>
<dbReference type="InterPro" id="IPR044122">
    <property type="entry name" value="UPF0261_N"/>
</dbReference>
<dbReference type="Pfam" id="PF23189">
    <property type="entry name" value="UPF0261_C"/>
    <property type="match status" value="1"/>
</dbReference>
<evidence type="ECO:0000313" key="4">
    <source>
        <dbReference type="EMBL" id="MEC5341575.1"/>
    </source>
</evidence>
<proteinExistence type="inferred from homology"/>
<gene>
    <name evidence="4" type="ORF">VSX58_02950</name>
</gene>
<sequence>MSSKTDAVYIATTTDTKGRELDFVRKIINRHGVKTVTIDLSTKPHTSAVKADISAQEIAAYHPRGAEAVFCGERGKAIAAMSLAFTRFISGRADVAAMLGLGGSGGTALITPAMQSLPIGVPKLMVSTMASGDTSPYVGSSDIAMLYSVTDVAGINRISRKILTNAAAQITGAVLFTRQESDIQDPPALGLTMFGVTTPCVRQVTEGLESQYDCLVFHATGSGGNAMEKLAGEGLLDGILDLTLTEICDMLFGGVLACSSDRLDVVARTRLPWVGSCGALDMINFPSMDKVPEQYARRQLFAHNAQVTLMRTTPEENAVMGQWIAEKLNRCDGEIRFLIPMRGFSSIDAEGEVFWSPAADLAFIDAFESHFKPTSKRRMIKLDCNINDAEFADAAIRAFKEATNALRSK</sequence>